<comment type="caution">
    <text evidence="2">The sequence shown here is derived from an EMBL/GenBank/DDBJ whole genome shotgun (WGS) entry which is preliminary data.</text>
</comment>
<feature type="transmembrane region" description="Helical" evidence="1">
    <location>
        <begin position="21"/>
        <end position="42"/>
    </location>
</feature>
<dbReference type="RefSeq" id="WP_182957313.1">
    <property type="nucleotide sequence ID" value="NZ_WNXC01000003.1"/>
</dbReference>
<protein>
    <submittedName>
        <fullName evidence="2">DUF1634 domain-containing protein</fullName>
    </submittedName>
</protein>
<keyword evidence="1" id="KW-1133">Transmembrane helix</keyword>
<reference evidence="2 3" key="1">
    <citation type="submission" date="2019-11" db="EMBL/GenBank/DDBJ databases">
        <title>Description of Pedobacter sp. LMG 31462T.</title>
        <authorList>
            <person name="Carlier A."/>
            <person name="Qi S."/>
            <person name="Vandamme P."/>
        </authorList>
    </citation>
    <scope>NUCLEOTIDE SEQUENCE [LARGE SCALE GENOMIC DNA]</scope>
    <source>
        <strain evidence="2 3">LMG 31462</strain>
    </source>
</reference>
<evidence type="ECO:0000313" key="2">
    <source>
        <dbReference type="EMBL" id="MBB2149582.1"/>
    </source>
</evidence>
<feature type="transmembrane region" description="Helical" evidence="1">
    <location>
        <begin position="78"/>
        <end position="97"/>
    </location>
</feature>
<dbReference type="Pfam" id="PF07843">
    <property type="entry name" value="DUF1634"/>
    <property type="match status" value="1"/>
</dbReference>
<accession>A0ABR6EWE3</accession>
<evidence type="ECO:0000256" key="1">
    <source>
        <dbReference type="SAM" id="Phobius"/>
    </source>
</evidence>
<feature type="transmembrane region" description="Helical" evidence="1">
    <location>
        <begin position="109"/>
        <end position="126"/>
    </location>
</feature>
<gene>
    <name evidence="2" type="ORF">GM920_11780</name>
</gene>
<organism evidence="2 3">
    <name type="scientific">Pedobacter gandavensis</name>
    <dbReference type="NCBI Taxonomy" id="2679963"/>
    <lineage>
        <taxon>Bacteria</taxon>
        <taxon>Pseudomonadati</taxon>
        <taxon>Bacteroidota</taxon>
        <taxon>Sphingobacteriia</taxon>
        <taxon>Sphingobacteriales</taxon>
        <taxon>Sphingobacteriaceae</taxon>
        <taxon>Pedobacter</taxon>
    </lineage>
</organism>
<dbReference type="Proteomes" id="UP000636110">
    <property type="component" value="Unassembled WGS sequence"/>
</dbReference>
<dbReference type="InterPro" id="IPR012861">
    <property type="entry name" value="DUF1634"/>
</dbReference>
<evidence type="ECO:0000313" key="3">
    <source>
        <dbReference type="Proteomes" id="UP000636110"/>
    </source>
</evidence>
<name>A0ABR6EWE3_9SPHI</name>
<dbReference type="EMBL" id="WNXC01000003">
    <property type="protein sequence ID" value="MBB2149582.1"/>
    <property type="molecule type" value="Genomic_DNA"/>
</dbReference>
<sequence>MSSIRKNFFADRDIQLILGTLLRVGVIASMSVVLVGGFLYLLSDHAMQIDYRVFNPNKSGLSSIPAIFIGLRELDPKAIIQFGTLLLIFTPVARVVFSIFSFLIERDYLYVLIGSFVLLVILYSLSDKLVG</sequence>
<keyword evidence="3" id="KW-1185">Reference proteome</keyword>
<keyword evidence="1" id="KW-0472">Membrane</keyword>
<proteinExistence type="predicted"/>
<keyword evidence="1" id="KW-0812">Transmembrane</keyword>